<reference evidence="1 2" key="1">
    <citation type="journal article" date="2023" name="Antonie Van Leeuwenhoek">
        <title>Flavobacterium potami sp. nov., a multi-metal resistance genes harbouring bacterium isolated from shallow river silt.</title>
        <authorList>
            <person name="Li S."/>
            <person name="Mao S."/>
            <person name="Mu W."/>
            <person name="Guo B."/>
            <person name="Li C."/>
            <person name="Zhu Q."/>
            <person name="Hou X."/>
            <person name="Zhao Y."/>
            <person name="Wei S."/>
            <person name="Liu H."/>
            <person name="Liu A."/>
        </authorList>
    </citation>
    <scope>NUCLEOTIDE SEQUENCE [LARGE SCALE GENOMIC DNA]</scope>
    <source>
        <strain evidence="1 2">17A</strain>
    </source>
</reference>
<name>A0A9X1KQC6_9FLAO</name>
<comment type="caution">
    <text evidence="1">The sequence shown here is derived from an EMBL/GenBank/DDBJ whole genome shotgun (WGS) entry which is preliminary data.</text>
</comment>
<dbReference type="RefSeq" id="WP_223704714.1">
    <property type="nucleotide sequence ID" value="NZ_JAINUY010000001.1"/>
</dbReference>
<sequence length="229" mass="26792">MLKIDEYIIIRDFIKKKSLLLMDHEKKNHARTGIAINNYRTIEINGKTYYLIPTNLFTAIVDRYLGIASAKYPNQFGTGNANDVIKAIYDLEPWFDLNRFNEILKTEQFCYVVEVKNGVINEKLLRIDLYRDIKENKNGGFDFIGGVFHCYKHFSYEGNPLSTSKEINDIKYPSVLIFKIITAFFQGNVTVVDKFTSYSEVQINNEKLRLVFYYEQNTEVFFVKTAHKI</sequence>
<evidence type="ECO:0000313" key="2">
    <source>
        <dbReference type="Proteomes" id="UP001139366"/>
    </source>
</evidence>
<protein>
    <submittedName>
        <fullName evidence="1">Uncharacterized protein</fullName>
    </submittedName>
</protein>
<evidence type="ECO:0000313" key="1">
    <source>
        <dbReference type="EMBL" id="MBZ4033996.1"/>
    </source>
</evidence>
<gene>
    <name evidence="1" type="ORF">K6T82_04415</name>
</gene>
<dbReference type="Proteomes" id="UP001139366">
    <property type="component" value="Unassembled WGS sequence"/>
</dbReference>
<proteinExistence type="predicted"/>
<accession>A0A9X1KQC6</accession>
<dbReference type="AlphaFoldDB" id="A0A9X1KQC6"/>
<keyword evidence="2" id="KW-1185">Reference proteome</keyword>
<dbReference type="EMBL" id="JAINUY010000001">
    <property type="protein sequence ID" value="MBZ4033996.1"/>
    <property type="molecule type" value="Genomic_DNA"/>
</dbReference>
<organism evidence="1 2">
    <name type="scientific">Flavobacterium potami</name>
    <dbReference type="NCBI Taxonomy" id="2872310"/>
    <lineage>
        <taxon>Bacteria</taxon>
        <taxon>Pseudomonadati</taxon>
        <taxon>Bacteroidota</taxon>
        <taxon>Flavobacteriia</taxon>
        <taxon>Flavobacteriales</taxon>
        <taxon>Flavobacteriaceae</taxon>
        <taxon>Flavobacterium</taxon>
    </lineage>
</organism>